<keyword evidence="3" id="KW-0808">Transferase</keyword>
<keyword evidence="2" id="KW-0104">Cadmium</keyword>
<dbReference type="GO" id="GO:0010273">
    <property type="term" value="P:detoxification of copper ion"/>
    <property type="evidence" value="ECO:0007669"/>
    <property type="project" value="TreeGrafter"/>
</dbReference>
<keyword evidence="7" id="KW-1185">Reference proteome</keyword>
<evidence type="ECO:0000256" key="4">
    <source>
        <dbReference type="ARBA" id="ARBA00022723"/>
    </source>
</evidence>
<dbReference type="SUPFAM" id="SSF54001">
    <property type="entry name" value="Cysteine proteinases"/>
    <property type="match status" value="1"/>
</dbReference>
<dbReference type="InterPro" id="IPR007719">
    <property type="entry name" value="PCS_N"/>
</dbReference>
<evidence type="ECO:0000313" key="6">
    <source>
        <dbReference type="EMBL" id="BAT81377.1"/>
    </source>
</evidence>
<proteinExistence type="predicted"/>
<organism evidence="6 7">
    <name type="scientific">Vigna angularis var. angularis</name>
    <dbReference type="NCBI Taxonomy" id="157739"/>
    <lineage>
        <taxon>Eukaryota</taxon>
        <taxon>Viridiplantae</taxon>
        <taxon>Streptophyta</taxon>
        <taxon>Embryophyta</taxon>
        <taxon>Tracheophyta</taxon>
        <taxon>Spermatophyta</taxon>
        <taxon>Magnoliopsida</taxon>
        <taxon>eudicotyledons</taxon>
        <taxon>Gunneridae</taxon>
        <taxon>Pentapetalae</taxon>
        <taxon>rosids</taxon>
        <taxon>fabids</taxon>
        <taxon>Fabales</taxon>
        <taxon>Fabaceae</taxon>
        <taxon>Papilionoideae</taxon>
        <taxon>50 kb inversion clade</taxon>
        <taxon>NPAAA clade</taxon>
        <taxon>indigoferoid/millettioid clade</taxon>
        <taxon>Phaseoleae</taxon>
        <taxon>Vigna</taxon>
    </lineage>
</organism>
<evidence type="ECO:0000313" key="7">
    <source>
        <dbReference type="Proteomes" id="UP000291084"/>
    </source>
</evidence>
<name>A0A0S3RLJ6_PHAAN</name>
<gene>
    <name evidence="6" type="primary">Vigan.03G108700</name>
    <name evidence="6" type="ORF">VIGAN_03108700</name>
</gene>
<dbReference type="GO" id="GO:0016756">
    <property type="term" value="F:glutathione gamma-glutamylcysteinyltransferase activity"/>
    <property type="evidence" value="ECO:0007669"/>
    <property type="project" value="UniProtKB-EC"/>
</dbReference>
<dbReference type="Gene3D" id="3.90.70.30">
    <property type="entry name" value="Phytochelatin synthase, N-terminal domain"/>
    <property type="match status" value="1"/>
</dbReference>
<dbReference type="EC" id="2.3.2.15" evidence="1"/>
<evidence type="ECO:0000256" key="1">
    <source>
        <dbReference type="ARBA" id="ARBA00012468"/>
    </source>
</evidence>
<dbReference type="PROSITE" id="PS51443">
    <property type="entry name" value="PCS"/>
    <property type="match status" value="1"/>
</dbReference>
<dbReference type="GO" id="GO:0098849">
    <property type="term" value="P:cellular detoxification of cadmium ion"/>
    <property type="evidence" value="ECO:0007669"/>
    <property type="project" value="TreeGrafter"/>
</dbReference>
<sequence>MLVVQWCSGGALFVRSVSFFHGCGYPFTNINIAFKANGRGYHVGKDMTLVLDVARFKYPPHWIPLKILWEGMNYVDEATRRILACIKASLEPELLYTLCCKHTFIRLFQL</sequence>
<feature type="domain" description="Peptidase C83" evidence="5">
    <location>
        <begin position="1"/>
        <end position="93"/>
    </location>
</feature>
<keyword evidence="4" id="KW-0479">Metal-binding</keyword>
<dbReference type="Pfam" id="PF05023">
    <property type="entry name" value="Phytochelatin"/>
    <property type="match status" value="1"/>
</dbReference>
<evidence type="ECO:0000256" key="2">
    <source>
        <dbReference type="ARBA" id="ARBA00022539"/>
    </source>
</evidence>
<dbReference type="AlphaFoldDB" id="A0A0S3RLJ6"/>
<dbReference type="InterPro" id="IPR038765">
    <property type="entry name" value="Papain-like_cys_pep_sf"/>
</dbReference>
<evidence type="ECO:0000256" key="3">
    <source>
        <dbReference type="ARBA" id="ARBA00022679"/>
    </source>
</evidence>
<dbReference type="EMBL" id="AP015036">
    <property type="protein sequence ID" value="BAT81377.1"/>
    <property type="molecule type" value="Genomic_DNA"/>
</dbReference>
<protein>
    <recommendedName>
        <fullName evidence="1">glutathione gamma-glutamylcysteinyltransferase</fullName>
        <ecNumber evidence="1">2.3.2.15</ecNumber>
    </recommendedName>
</protein>
<dbReference type="PANTHER" id="PTHR33447:SF2">
    <property type="entry name" value="GLUTATHIONE GAMMA-GLUTAMYLCYSTEINYLTRANSFERASE"/>
    <property type="match status" value="1"/>
</dbReference>
<evidence type="ECO:0000259" key="5">
    <source>
        <dbReference type="PROSITE" id="PS51443"/>
    </source>
</evidence>
<dbReference type="InterPro" id="IPR038156">
    <property type="entry name" value="PCS_N_sf"/>
</dbReference>
<dbReference type="Proteomes" id="UP000291084">
    <property type="component" value="Chromosome 3"/>
</dbReference>
<dbReference type="GO" id="GO:0046938">
    <property type="term" value="P:phytochelatin biosynthetic process"/>
    <property type="evidence" value="ECO:0007669"/>
    <property type="project" value="InterPro"/>
</dbReference>
<reference evidence="6 7" key="1">
    <citation type="journal article" date="2015" name="Sci. Rep.">
        <title>The power of single molecule real-time sequencing technology in the de novo assembly of a eukaryotic genome.</title>
        <authorList>
            <person name="Sakai H."/>
            <person name="Naito K."/>
            <person name="Ogiso-Tanaka E."/>
            <person name="Takahashi Y."/>
            <person name="Iseki K."/>
            <person name="Muto C."/>
            <person name="Satou K."/>
            <person name="Teruya K."/>
            <person name="Shiroma A."/>
            <person name="Shimoji M."/>
            <person name="Hirano T."/>
            <person name="Itoh T."/>
            <person name="Kaga A."/>
            <person name="Tomooka N."/>
        </authorList>
    </citation>
    <scope>NUCLEOTIDE SEQUENCE [LARGE SCALE GENOMIC DNA]</scope>
    <source>
        <strain evidence="7">cv. Shumari</strain>
    </source>
</reference>
<dbReference type="PANTHER" id="PTHR33447">
    <property type="entry name" value="GLUTATHIONE GAMMA-GLUTAMYLCYSTEINYLTRANSFERASE"/>
    <property type="match status" value="1"/>
</dbReference>
<accession>A0A0S3RLJ6</accession>
<dbReference type="GO" id="GO:0046872">
    <property type="term" value="F:metal ion binding"/>
    <property type="evidence" value="ECO:0007669"/>
    <property type="project" value="UniProtKB-KW"/>
</dbReference>
<dbReference type="InterPro" id="IPR040409">
    <property type="entry name" value="PCS-like"/>
</dbReference>